<dbReference type="InterPro" id="IPR036322">
    <property type="entry name" value="WD40_repeat_dom_sf"/>
</dbReference>
<dbReference type="InterPro" id="IPR001680">
    <property type="entry name" value="WD40_rpt"/>
</dbReference>
<comment type="subcellular location">
    <subcellularLocation>
        <location evidence="3">Cytoplasm</location>
        <location evidence="3">Cytosol</location>
    </subcellularLocation>
    <subcellularLocation>
        <location evidence="1">Nucleus</location>
    </subcellularLocation>
    <subcellularLocation>
        <location evidence="2">Preautophagosomal structure</location>
    </subcellularLocation>
</comment>
<dbReference type="InterPro" id="IPR036641">
    <property type="entry name" value="HPT_dom_sf"/>
</dbReference>
<keyword evidence="5" id="KW-0932">Cytokinin signaling pathway</keyword>
<dbReference type="GO" id="GO:0005634">
    <property type="term" value="C:nucleus"/>
    <property type="evidence" value="ECO:0007669"/>
    <property type="project" value="UniProtKB-SubCell"/>
</dbReference>
<dbReference type="SMART" id="SM00320">
    <property type="entry name" value="WD40"/>
    <property type="match status" value="2"/>
</dbReference>
<dbReference type="PANTHER" id="PTHR13268">
    <property type="entry name" value="BREAST CARCINOMA AMPLIFIED SEQUENCE 3"/>
    <property type="match status" value="1"/>
</dbReference>
<dbReference type="PANTHER" id="PTHR13268:SF0">
    <property type="entry name" value="BCAS3 MICROTUBULE ASSOCIATED CELL MIGRATION FACTOR"/>
    <property type="match status" value="1"/>
</dbReference>
<dbReference type="Pfam" id="PF21034">
    <property type="entry name" value="BCAS3_WD40"/>
    <property type="match status" value="1"/>
</dbReference>
<protein>
    <recommendedName>
        <fullName evidence="10">HPt domain-containing protein</fullName>
    </recommendedName>
</protein>
<dbReference type="Gene3D" id="2.130.10.10">
    <property type="entry name" value="YVTN repeat-like/Quinoprotein amine dehydrogenase"/>
    <property type="match status" value="1"/>
</dbReference>
<evidence type="ECO:0000256" key="2">
    <source>
        <dbReference type="ARBA" id="ARBA00004329"/>
    </source>
</evidence>
<dbReference type="GO" id="GO:0000160">
    <property type="term" value="P:phosphorelay signal transduction system"/>
    <property type="evidence" value="ECO:0007669"/>
    <property type="project" value="UniProtKB-KW"/>
</dbReference>
<evidence type="ECO:0000313" key="11">
    <source>
        <dbReference type="EMBL" id="KAK9201734.1"/>
    </source>
</evidence>
<dbReference type="InterPro" id="IPR048382">
    <property type="entry name" value="BCAS3_WD40"/>
</dbReference>
<evidence type="ECO:0000256" key="8">
    <source>
        <dbReference type="ARBA" id="ARBA00023242"/>
    </source>
</evidence>
<dbReference type="GO" id="GO:0042594">
    <property type="term" value="P:response to starvation"/>
    <property type="evidence" value="ECO:0007669"/>
    <property type="project" value="TreeGrafter"/>
</dbReference>
<keyword evidence="6" id="KW-0007">Acetylation</keyword>
<dbReference type="PROSITE" id="PS50894">
    <property type="entry name" value="HPT"/>
    <property type="match status" value="1"/>
</dbReference>
<sequence>MKKGKGRNNGLLPNSLKIISSCLKTVSTNASTVASTVRSAGASVAASISNASEDLKDQVTWAGFDRLEYGPSVFKQVLLLGYQNGFQVLDVEDASNFNELVSKRDGPVSFLQMQPFPVKDDGCEGFRKLHPFLLVVAGEDTNTLAPGQNRSHLGGVRDGMMDSQSGNCVNSPTAVRFYSFQSHCYEHVLRFRSSVCMVRCSPRIVAVGLATQIYCFDALTLENKFSVLTYPVPQLAGQGAVGINVGYGPMAVGPRWLAYASNTLLLSNSGRLSPQNLTPSGVSPSTSPGGSSLVARYAMEHSKQFAAGLSKTLSKYCQELLPDGSSSPVSPNSVWKVGRHAGADMDNAGIVVVKDFVTRAIISQFKAHTSPISALCFDPSGTLLVTASVYGNNINIFRIMPSCMRSGSGNHKYDWNSSHVHLYKLHRGITSATIQDICFSHYSQWIAIVSSKGTCHVFVLSPFGGDSGFQTLSSQGGDPYLFPVLSLPWWCTSSGISEQQCVLPPPPVTLSVVSRIKYSSFGWLNTVSNASASSMGKVFVPSGAVAAVFHNSIAHSSQHVNSRTNSLEHLLVYTPSGYVVQHELLPSIGMGPSDDGSRIRAASSMCLQEDDLQVRVEPVQWWDVCRRSDWPEREEFISEATCDGHGAVEIFQNKSDCEDNYGIDFLDINDCIVEKSTFKNCSGKSYERSHWYLSNAEVQMSSGRLPIWQSSKISFFKMDSPRANTHASGEFEIEKVSVHEVEIKRKELLPVFDHFQCIKPSWNNRGLAEEKRPLSPSSGPYQAEDKIAQQTVICLSNPASLSSTESSEGGSSRRIENLLDLDQVNNDKLYVPTGQTLNEIYNGRHEVTMVESSTLNKRCLDIVSASPEHSENDNPHVNNHIPNGLPSLESNLPSAGRDDTIVAVSMLGADYYDSHMGIIMEDRALPSLSCPVNLGASLREEHCKIVEQNGLCKSSDVVNDDINGGNSHCESKKLEEDAEDDEMLGGMLICGNCLIFGYKPLRSHHLPKCCRKLDLRSLKEVVMVLPFDDSIAMRDVNKNASCEDLLFSQNRIGSFFRNEGKREASRIAKTMDVVSQLQKQFIDFSSSLYREGYVDDQFSQLHKLQDESSPDFVVEVASLFFDDAEKLINSMARALEQPCVDFKQVDSHVHQLKGSSSSIGALRVKNVCIAFRSFCDAQNREGCMRCLQQVSHEYTMLKSKLQTLFRMEQQILAAGGSVPLE</sequence>
<dbReference type="GO" id="GO:0005829">
    <property type="term" value="C:cytosol"/>
    <property type="evidence" value="ECO:0007669"/>
    <property type="project" value="UniProtKB-SubCell"/>
</dbReference>
<comment type="caution">
    <text evidence="11">The sequence shown here is derived from an EMBL/GenBank/DDBJ whole genome shotgun (WGS) entry which is preliminary data.</text>
</comment>
<dbReference type="GO" id="GO:0000407">
    <property type="term" value="C:phagophore assembly site"/>
    <property type="evidence" value="ECO:0007669"/>
    <property type="project" value="UniProtKB-SubCell"/>
</dbReference>
<organism evidence="11 12">
    <name type="scientific">Citrus x changshan-huyou</name>
    <dbReference type="NCBI Taxonomy" id="2935761"/>
    <lineage>
        <taxon>Eukaryota</taxon>
        <taxon>Viridiplantae</taxon>
        <taxon>Streptophyta</taxon>
        <taxon>Embryophyta</taxon>
        <taxon>Tracheophyta</taxon>
        <taxon>Spermatophyta</taxon>
        <taxon>Magnoliopsida</taxon>
        <taxon>eudicotyledons</taxon>
        <taxon>Gunneridae</taxon>
        <taxon>Pentapetalae</taxon>
        <taxon>rosids</taxon>
        <taxon>malvids</taxon>
        <taxon>Sapindales</taxon>
        <taxon>Rutaceae</taxon>
        <taxon>Aurantioideae</taxon>
        <taxon>Citrus</taxon>
    </lineage>
</organism>
<feature type="modified residue" description="Phosphohistidine" evidence="9">
    <location>
        <position position="1150"/>
    </location>
</feature>
<feature type="domain" description="HPt" evidence="10">
    <location>
        <begin position="1109"/>
        <end position="1211"/>
    </location>
</feature>
<dbReference type="SUPFAM" id="SSF47226">
    <property type="entry name" value="Histidine-containing phosphotransfer domain, HPT domain"/>
    <property type="match status" value="1"/>
</dbReference>
<keyword evidence="12" id="KW-1185">Reference proteome</keyword>
<dbReference type="EMBL" id="JBCGBO010000005">
    <property type="protein sequence ID" value="KAK9201734.1"/>
    <property type="molecule type" value="Genomic_DNA"/>
</dbReference>
<evidence type="ECO:0000256" key="7">
    <source>
        <dbReference type="ARBA" id="ARBA00023012"/>
    </source>
</evidence>
<evidence type="ECO:0000256" key="3">
    <source>
        <dbReference type="ARBA" id="ARBA00004514"/>
    </source>
</evidence>
<name>A0AAP0MBY5_9ROSI</name>
<evidence type="ECO:0000256" key="9">
    <source>
        <dbReference type="PROSITE-ProRule" id="PRU00110"/>
    </source>
</evidence>
<dbReference type="Pfam" id="PF12490">
    <property type="entry name" value="BCAS3"/>
    <property type="match status" value="1"/>
</dbReference>
<keyword evidence="7" id="KW-0902">Two-component regulatory system</keyword>
<dbReference type="Pfam" id="PF01627">
    <property type="entry name" value="Hpt"/>
    <property type="match status" value="1"/>
</dbReference>
<dbReference type="InterPro" id="IPR008207">
    <property type="entry name" value="Sig_transdc_His_kin_Hpt_dom"/>
</dbReference>
<dbReference type="CDD" id="cd00088">
    <property type="entry name" value="HPT"/>
    <property type="match status" value="1"/>
</dbReference>
<dbReference type="SUPFAM" id="SSF50978">
    <property type="entry name" value="WD40 repeat-like"/>
    <property type="match status" value="1"/>
</dbReference>
<dbReference type="Gene3D" id="1.20.120.160">
    <property type="entry name" value="HPT domain"/>
    <property type="match status" value="1"/>
</dbReference>
<dbReference type="GO" id="GO:0009736">
    <property type="term" value="P:cytokinin-activated signaling pathway"/>
    <property type="evidence" value="ECO:0007669"/>
    <property type="project" value="UniProtKB-KW"/>
</dbReference>
<evidence type="ECO:0000313" key="12">
    <source>
        <dbReference type="Proteomes" id="UP001428341"/>
    </source>
</evidence>
<evidence type="ECO:0000259" key="10">
    <source>
        <dbReference type="PROSITE" id="PS50894"/>
    </source>
</evidence>
<accession>A0AAP0MBY5</accession>
<dbReference type="InterPro" id="IPR015943">
    <property type="entry name" value="WD40/YVTN_repeat-like_dom_sf"/>
</dbReference>
<dbReference type="GO" id="GO:0006914">
    <property type="term" value="P:autophagy"/>
    <property type="evidence" value="ECO:0007669"/>
    <property type="project" value="InterPro"/>
</dbReference>
<evidence type="ECO:0000256" key="6">
    <source>
        <dbReference type="ARBA" id="ARBA00022990"/>
    </source>
</evidence>
<dbReference type="AlphaFoldDB" id="A0AAP0MBY5"/>
<dbReference type="FunFam" id="1.20.120.160:FF:000001">
    <property type="entry name" value="Histidine-containing phosphotransfer protein 1"/>
    <property type="match status" value="1"/>
</dbReference>
<gene>
    <name evidence="11" type="ORF">WN944_016940</name>
</gene>
<dbReference type="Proteomes" id="UP001428341">
    <property type="component" value="Unassembled WGS sequence"/>
</dbReference>
<keyword evidence="8" id="KW-0539">Nucleus</keyword>
<evidence type="ECO:0000256" key="1">
    <source>
        <dbReference type="ARBA" id="ARBA00004123"/>
    </source>
</evidence>
<dbReference type="InterPro" id="IPR022175">
    <property type="entry name" value="BCAS3_dom"/>
</dbReference>
<dbReference type="InterPro" id="IPR045142">
    <property type="entry name" value="BCAS3-like"/>
</dbReference>
<keyword evidence="9" id="KW-0597">Phosphoprotein</keyword>
<proteinExistence type="predicted"/>
<evidence type="ECO:0000256" key="4">
    <source>
        <dbReference type="ARBA" id="ARBA00022490"/>
    </source>
</evidence>
<reference evidence="11 12" key="1">
    <citation type="submission" date="2024-05" db="EMBL/GenBank/DDBJ databases">
        <title>Haplotype-resolved chromosome-level genome assembly of Huyou (Citrus changshanensis).</title>
        <authorList>
            <person name="Miao C."/>
            <person name="Chen W."/>
            <person name="Wu Y."/>
            <person name="Wang L."/>
            <person name="Zhao S."/>
            <person name="Grierson D."/>
            <person name="Xu C."/>
            <person name="Chen K."/>
        </authorList>
    </citation>
    <scope>NUCLEOTIDE SEQUENCE [LARGE SCALE GENOMIC DNA]</scope>
    <source>
        <strain evidence="11">01-14</strain>
        <tissue evidence="11">Leaf</tissue>
    </source>
</reference>
<evidence type="ECO:0000256" key="5">
    <source>
        <dbReference type="ARBA" id="ARBA00022864"/>
    </source>
</evidence>
<keyword evidence="4" id="KW-0963">Cytoplasm</keyword>